<keyword evidence="1" id="KW-0472">Membrane</keyword>
<evidence type="ECO:0000313" key="2">
    <source>
        <dbReference type="EMBL" id="KAF1846848.1"/>
    </source>
</evidence>
<feature type="transmembrane region" description="Helical" evidence="1">
    <location>
        <begin position="113"/>
        <end position="136"/>
    </location>
</feature>
<sequence length="657" mass="72828">MSELPAQAVHRGLWTNLERGPVMGSTITTDTQTGNLIVALLAILTTLGAHRLWNLVTFAYHQVRANGKPADGFFRQQQALLRSLPAPAALLTDWIKLWWVWRKADRAFLRSSIQVIFGVTFTVGTLLAGTFTSLAVSTPDIQVLVQSRQCAPWSPDRINNASGSVKAAYGQYIGATRKSSIDYATECYRDYSVVPERCKMFTRPSIPFSQARVDCPFATTLCKNVSKPAIQLDSGLVDLNDGLGLNLAPSERVRLRKRTTCAVLEIENRTSVVNVSSLTFRTRDPLPNEKALVLHLGRSFVPGNENFTFSMSLLLSNLSSDYSSVTASNYQTEALKTSGTFTPPPEMQGLDADIFNIHVGKNNVLYRQPTNDPLFAAHRPLKTGDSRPEQQNVTYYRSDFVFGVLGCGLQYQFCHAQANGAPDFCSNLTGLPNWVEDFSLEQYPNASNIQRAILQDLGHAMLNTDIQIASYDLKARKLIENAGFINSLPDDQWVREVVGWESTLWASLQIEMAEYAIGRAVRVPGAAALMKTDLTDGEQALCGKQRMKNPGGFVNINVFAVSFIGAFSLVVTLLDLVLLRLIIVPKRSPRIDRWIQDGIFQLQRRAYEAHGEGVWSRLEKDVPMTTSIGEKLAELPVESQPLCTCIVGVKEVQQQDM</sequence>
<proteinExistence type="predicted"/>
<dbReference type="GeneID" id="63843935"/>
<keyword evidence="1" id="KW-1133">Transmembrane helix</keyword>
<dbReference type="AlphaFoldDB" id="A0A9P4L9X9"/>
<dbReference type="OrthoDB" id="3540210at2759"/>
<evidence type="ECO:0000256" key="1">
    <source>
        <dbReference type="SAM" id="Phobius"/>
    </source>
</evidence>
<organism evidence="2 3">
    <name type="scientific">Cucurbitaria berberidis CBS 394.84</name>
    <dbReference type="NCBI Taxonomy" id="1168544"/>
    <lineage>
        <taxon>Eukaryota</taxon>
        <taxon>Fungi</taxon>
        <taxon>Dikarya</taxon>
        <taxon>Ascomycota</taxon>
        <taxon>Pezizomycotina</taxon>
        <taxon>Dothideomycetes</taxon>
        <taxon>Pleosporomycetidae</taxon>
        <taxon>Pleosporales</taxon>
        <taxon>Pleosporineae</taxon>
        <taxon>Cucurbitariaceae</taxon>
        <taxon>Cucurbitaria</taxon>
    </lineage>
</organism>
<protein>
    <submittedName>
        <fullName evidence="2">Uncharacterized protein</fullName>
    </submittedName>
</protein>
<dbReference type="RefSeq" id="XP_040789411.1">
    <property type="nucleotide sequence ID" value="XM_040926683.1"/>
</dbReference>
<keyword evidence="1" id="KW-0812">Transmembrane</keyword>
<name>A0A9P4L9X9_9PLEO</name>
<reference evidence="2" key="1">
    <citation type="submission" date="2020-01" db="EMBL/GenBank/DDBJ databases">
        <authorList>
            <consortium name="DOE Joint Genome Institute"/>
            <person name="Haridas S."/>
            <person name="Albert R."/>
            <person name="Binder M."/>
            <person name="Bloem J."/>
            <person name="Labutti K."/>
            <person name="Salamov A."/>
            <person name="Andreopoulos B."/>
            <person name="Baker S.E."/>
            <person name="Barry K."/>
            <person name="Bills G."/>
            <person name="Bluhm B.H."/>
            <person name="Cannon C."/>
            <person name="Castanera R."/>
            <person name="Culley D.E."/>
            <person name="Daum C."/>
            <person name="Ezra D."/>
            <person name="Gonzalez J.B."/>
            <person name="Henrissat B."/>
            <person name="Kuo A."/>
            <person name="Liang C."/>
            <person name="Lipzen A."/>
            <person name="Lutzoni F."/>
            <person name="Magnuson J."/>
            <person name="Mondo S."/>
            <person name="Nolan M."/>
            <person name="Ohm R."/>
            <person name="Pangilinan J."/>
            <person name="Park H.-J."/>
            <person name="Ramirez L."/>
            <person name="Alfaro M."/>
            <person name="Sun H."/>
            <person name="Tritt A."/>
            <person name="Yoshinaga Y."/>
            <person name="Zwiers L.-H."/>
            <person name="Turgeon B.G."/>
            <person name="Goodwin S.B."/>
            <person name="Spatafora J.W."/>
            <person name="Crous P.W."/>
            <person name="Grigoriev I.V."/>
        </authorList>
    </citation>
    <scope>NUCLEOTIDE SEQUENCE</scope>
    <source>
        <strain evidence="2">CBS 394.84</strain>
    </source>
</reference>
<comment type="caution">
    <text evidence="2">The sequence shown here is derived from an EMBL/GenBank/DDBJ whole genome shotgun (WGS) entry which is preliminary data.</text>
</comment>
<evidence type="ECO:0000313" key="3">
    <source>
        <dbReference type="Proteomes" id="UP000800039"/>
    </source>
</evidence>
<feature type="transmembrane region" description="Helical" evidence="1">
    <location>
        <begin position="558"/>
        <end position="583"/>
    </location>
</feature>
<dbReference type="EMBL" id="ML976616">
    <property type="protein sequence ID" value="KAF1846848.1"/>
    <property type="molecule type" value="Genomic_DNA"/>
</dbReference>
<gene>
    <name evidence="2" type="ORF">K460DRAFT_132067</name>
</gene>
<keyword evidence="3" id="KW-1185">Reference proteome</keyword>
<accession>A0A9P4L9X9</accession>
<dbReference type="Proteomes" id="UP000800039">
    <property type="component" value="Unassembled WGS sequence"/>
</dbReference>
<feature type="transmembrane region" description="Helical" evidence="1">
    <location>
        <begin position="36"/>
        <end position="60"/>
    </location>
</feature>